<evidence type="ECO:0000256" key="6">
    <source>
        <dbReference type="ARBA" id="ARBA00022962"/>
    </source>
</evidence>
<dbReference type="EMBL" id="WLVL01000040">
    <property type="protein sequence ID" value="MTB72842.1"/>
    <property type="molecule type" value="Genomic_DNA"/>
</dbReference>
<dbReference type="GO" id="GO:0042242">
    <property type="term" value="F:cobyrinic acid a,c-diamide synthase activity"/>
    <property type="evidence" value="ECO:0007669"/>
    <property type="project" value="InterPro"/>
</dbReference>
<keyword evidence="7" id="KW-0169">Cobalamin biosynthesis</keyword>
<feature type="domain" description="CobQ/CobB/MinD/ParA nucleotide binding" evidence="8">
    <location>
        <begin position="14"/>
        <end position="201"/>
    </location>
</feature>
<evidence type="ECO:0000259" key="9">
    <source>
        <dbReference type="Pfam" id="PF07685"/>
    </source>
</evidence>
<evidence type="ECO:0000256" key="7">
    <source>
        <dbReference type="HAMAP-Rule" id="MF_00027"/>
    </source>
</evidence>
<reference evidence="10 11" key="1">
    <citation type="submission" date="2019-11" db="EMBL/GenBank/DDBJ databases">
        <title>Whole genome sequencing identifies a novel species of the genus Arsenicicoccus isolated from human blood.</title>
        <authorList>
            <person name="Jeong J.H."/>
            <person name="Kweon O.J."/>
            <person name="Kim H.R."/>
            <person name="Kim T.-H."/>
            <person name="Ha S.-M."/>
            <person name="Lee M.-K."/>
        </authorList>
    </citation>
    <scope>NUCLEOTIDE SEQUENCE [LARGE SCALE GENOMIC DNA]</scope>
    <source>
        <strain evidence="10 11">MKL-02</strain>
    </source>
</reference>
<evidence type="ECO:0000256" key="5">
    <source>
        <dbReference type="ARBA" id="ARBA00022842"/>
    </source>
</evidence>
<evidence type="ECO:0000256" key="1">
    <source>
        <dbReference type="ARBA" id="ARBA00001946"/>
    </source>
</evidence>
<comment type="miscellaneous">
    <text evidence="7">The a and c carboxylates of hydrogenobyrinate are activated for nucleophilic attack via formation of a phosphorylated intermediate by ATP. CobB catalyzes first the amidation of the c-carboxylate, and then that of the a-carboxylate.</text>
</comment>
<dbReference type="InterPro" id="IPR004484">
    <property type="entry name" value="CbiA/CobB_synth"/>
</dbReference>
<proteinExistence type="inferred from homology"/>
<protein>
    <recommendedName>
        <fullName evidence="7">Hydrogenobyrinate a,c-diamide synthase</fullName>
        <ecNumber evidence="7">6.3.5.9</ecNumber>
    </recommendedName>
    <alternativeName>
        <fullName evidence="7">Hydrogenobyrinic acid a,c-diamide synthase</fullName>
    </alternativeName>
</protein>
<dbReference type="GO" id="GO:0009236">
    <property type="term" value="P:cobalamin biosynthetic process"/>
    <property type="evidence" value="ECO:0007669"/>
    <property type="project" value="UniProtKB-UniRule"/>
</dbReference>
<evidence type="ECO:0000256" key="4">
    <source>
        <dbReference type="ARBA" id="ARBA00022840"/>
    </source>
</evidence>
<dbReference type="PANTHER" id="PTHR43873">
    <property type="entry name" value="COBYRINATE A,C-DIAMIDE SYNTHASE"/>
    <property type="match status" value="1"/>
</dbReference>
<dbReference type="Proteomes" id="UP000431092">
    <property type="component" value="Unassembled WGS sequence"/>
</dbReference>
<keyword evidence="11" id="KW-1185">Reference proteome</keyword>
<sequence length="466" mass="47434">MARAAAPLTRLPRVVIAAPGSGSGKTMLTTGILAALTRRGVVVSPHKVGPDYIDPGYHAAACGRVGRNLDAHLQGVERIVPLLLHGALTPEPADVAVIEGVMGLFDGQLGGRGFASTAHVAQLTSSPVVLVVDGAHTSRSVGATVLGFSRYDPGVRIDGVILNNIASARHEAEARDGIEETGIPVIGCVPRVPEVVVPSRHLGLVPAAERSPEAAAAVDALADMVSAHVDLDALLEVAGAATDLAGEPWSPSAALGALAAPAGSRGGVAVAGGRAFTFGYAETTELLAAAGLSVEVFDPLVDTELPSGVSGLVVGGGFPEVHAVDLAANRSLLQSIRSLAAGGAPVSAECAGLLYLGQTLDGHAMAGVLPTRAEFGRRLTLGYRSAVALTDSVLAPAGTRVTGHEFHRTQVVAADGDAQPAWAWADRDGGSRVEGVVQGTVHASYLHVHWAGQPHLARRFVEAVVS</sequence>
<dbReference type="AlphaFoldDB" id="A0A6I3IFM9"/>
<comment type="similarity">
    <text evidence="7">Belongs to the CobB/CbiA family.</text>
</comment>
<dbReference type="InterPro" id="IPR002586">
    <property type="entry name" value="CobQ/CobB/MinD/ParA_Nub-bd_dom"/>
</dbReference>
<keyword evidence="3 7" id="KW-0547">Nucleotide-binding</keyword>
<comment type="function">
    <text evidence="7">Catalyzes the ATP-dependent amidation of the two carboxylate groups at positions a and c of hydrogenobyrinate, using either L-glutamine or ammonia as the nitrogen source.</text>
</comment>
<keyword evidence="6 7" id="KW-0315">Glutamine amidotransferase</keyword>
<gene>
    <name evidence="7" type="primary">cobB</name>
    <name evidence="10" type="ORF">GGG17_12885</name>
</gene>
<dbReference type="PROSITE" id="PS51274">
    <property type="entry name" value="GATASE_COBBQ"/>
    <property type="match status" value="1"/>
</dbReference>
<comment type="domain">
    <text evidence="7">Comprises of two domains. The C-terminal domain contains the binding site for glutamine and catalyzes the hydrolysis of this substrate to glutamate and ammonia. The N-terminal domain is anticipated to bind ATP and hydrogenobyrinate and catalyzes the ultimate synthesis of the diamide product. The ammonia produced via the glutaminase domain is probably translocated to the adjacent domain via a molecular tunnel, where it reacts with an activated intermediate.</text>
</comment>
<evidence type="ECO:0000256" key="2">
    <source>
        <dbReference type="ARBA" id="ARBA00022598"/>
    </source>
</evidence>
<dbReference type="PANTHER" id="PTHR43873:SF1">
    <property type="entry name" value="COBYRINATE A,C-DIAMIDE SYNTHASE"/>
    <property type="match status" value="1"/>
</dbReference>
<feature type="domain" description="CobB/CobQ-like glutamine amidotransferase" evidence="9">
    <location>
        <begin position="269"/>
        <end position="452"/>
    </location>
</feature>
<dbReference type="NCBIfam" id="NF002204">
    <property type="entry name" value="PRK01077.1"/>
    <property type="match status" value="1"/>
</dbReference>
<comment type="cofactor">
    <cofactor evidence="1 7">
        <name>Mg(2+)</name>
        <dbReference type="ChEBI" id="CHEBI:18420"/>
    </cofactor>
</comment>
<dbReference type="Pfam" id="PF01656">
    <property type="entry name" value="CbiA"/>
    <property type="match status" value="1"/>
</dbReference>
<evidence type="ECO:0000259" key="8">
    <source>
        <dbReference type="Pfam" id="PF01656"/>
    </source>
</evidence>
<dbReference type="InterPro" id="IPR029062">
    <property type="entry name" value="Class_I_gatase-like"/>
</dbReference>
<dbReference type="SUPFAM" id="SSF52317">
    <property type="entry name" value="Class I glutamine amidotransferase-like"/>
    <property type="match status" value="1"/>
</dbReference>
<dbReference type="InterPro" id="IPR011698">
    <property type="entry name" value="GATase_3"/>
</dbReference>
<dbReference type="Gene3D" id="3.40.50.880">
    <property type="match status" value="1"/>
</dbReference>
<comment type="caution">
    <text evidence="10">The sequence shown here is derived from an EMBL/GenBank/DDBJ whole genome shotgun (WGS) entry which is preliminary data.</text>
</comment>
<dbReference type="GO" id="GO:0005524">
    <property type="term" value="F:ATP binding"/>
    <property type="evidence" value="ECO:0007669"/>
    <property type="project" value="UniProtKB-UniRule"/>
</dbReference>
<keyword evidence="5 7" id="KW-0460">Magnesium</keyword>
<organism evidence="10 11">
    <name type="scientific">Arsenicicoccus cauae</name>
    <dbReference type="NCBI Taxonomy" id="2663847"/>
    <lineage>
        <taxon>Bacteria</taxon>
        <taxon>Bacillati</taxon>
        <taxon>Actinomycetota</taxon>
        <taxon>Actinomycetes</taxon>
        <taxon>Micrococcales</taxon>
        <taxon>Intrasporangiaceae</taxon>
        <taxon>Arsenicicoccus</taxon>
    </lineage>
</organism>
<dbReference type="RefSeq" id="WP_154594103.1">
    <property type="nucleotide sequence ID" value="NZ_WLVL01000040.1"/>
</dbReference>
<comment type="pathway">
    <text evidence="7">Cofactor biosynthesis; adenosylcobalamin biosynthesis; cob(II)yrinate a,c-diamide from precorrin-2 (aerobic route): step 9/10.</text>
</comment>
<dbReference type="InterPro" id="IPR027417">
    <property type="entry name" value="P-loop_NTPase"/>
</dbReference>
<dbReference type="NCBIfam" id="TIGR00379">
    <property type="entry name" value="cobB"/>
    <property type="match status" value="1"/>
</dbReference>
<dbReference type="GO" id="GO:0043802">
    <property type="term" value="F:hydrogenobyrinic acid a,c-diamide synthase (glutamine-hydrolysing) activity"/>
    <property type="evidence" value="ECO:0007669"/>
    <property type="project" value="UniProtKB-UniRule"/>
</dbReference>
<evidence type="ECO:0000313" key="10">
    <source>
        <dbReference type="EMBL" id="MTB72842.1"/>
    </source>
</evidence>
<keyword evidence="4 7" id="KW-0067">ATP-binding</keyword>
<feature type="active site" description="Nucleophile" evidence="7">
    <location>
        <position position="350"/>
    </location>
</feature>
<dbReference type="CDD" id="cd03130">
    <property type="entry name" value="GATase1_CobB"/>
    <property type="match status" value="1"/>
</dbReference>
<evidence type="ECO:0000256" key="3">
    <source>
        <dbReference type="ARBA" id="ARBA00022741"/>
    </source>
</evidence>
<accession>A0A6I3IFM9</accession>
<dbReference type="Gene3D" id="3.40.50.300">
    <property type="entry name" value="P-loop containing nucleotide triphosphate hydrolases"/>
    <property type="match status" value="1"/>
</dbReference>
<dbReference type="Pfam" id="PF07685">
    <property type="entry name" value="GATase_3"/>
    <property type="match status" value="1"/>
</dbReference>
<evidence type="ECO:0000313" key="11">
    <source>
        <dbReference type="Proteomes" id="UP000431092"/>
    </source>
</evidence>
<feature type="site" description="Increases nucleophilicity of active site Cys" evidence="7">
    <location>
        <position position="447"/>
    </location>
</feature>
<dbReference type="UniPathway" id="UPA00148">
    <property type="reaction ID" value="UER00220"/>
</dbReference>
<keyword evidence="2 7" id="KW-0436">Ligase</keyword>
<dbReference type="HAMAP" id="MF_00027">
    <property type="entry name" value="CobB_CbiA"/>
    <property type="match status" value="1"/>
</dbReference>
<dbReference type="SUPFAM" id="SSF52540">
    <property type="entry name" value="P-loop containing nucleoside triphosphate hydrolases"/>
    <property type="match status" value="1"/>
</dbReference>
<comment type="catalytic activity">
    <reaction evidence="7">
        <text>hydrogenobyrinate + 2 L-glutamine + 2 ATP + 2 H2O = hydrogenobyrinate a,c-diamide + 2 L-glutamate + 2 ADP + 2 phosphate + 2 H(+)</text>
        <dbReference type="Rhea" id="RHEA:12544"/>
        <dbReference type="ChEBI" id="CHEBI:15377"/>
        <dbReference type="ChEBI" id="CHEBI:15378"/>
        <dbReference type="ChEBI" id="CHEBI:29985"/>
        <dbReference type="ChEBI" id="CHEBI:30616"/>
        <dbReference type="ChEBI" id="CHEBI:43474"/>
        <dbReference type="ChEBI" id="CHEBI:58359"/>
        <dbReference type="ChEBI" id="CHEBI:77873"/>
        <dbReference type="ChEBI" id="CHEBI:77874"/>
        <dbReference type="ChEBI" id="CHEBI:456216"/>
        <dbReference type="EC" id="6.3.5.9"/>
    </reaction>
</comment>
<dbReference type="EC" id="6.3.5.9" evidence="7"/>
<name>A0A6I3IFM9_9MICO</name>